<feature type="region of interest" description="Disordered" evidence="10">
    <location>
        <begin position="1"/>
        <end position="38"/>
    </location>
</feature>
<keyword evidence="9" id="KW-0963">Cytoplasm</keyword>
<dbReference type="PANTHER" id="PTHR11564">
    <property type="entry name" value="SIGNAL RECOGNITION PARTICLE 54K PROTEIN SRP54"/>
    <property type="match status" value="1"/>
</dbReference>
<feature type="compositionally biased region" description="Basic residues" evidence="10">
    <location>
        <begin position="520"/>
        <end position="531"/>
    </location>
</feature>
<dbReference type="NCBIfam" id="TIGR00959">
    <property type="entry name" value="ffh"/>
    <property type="match status" value="1"/>
</dbReference>
<dbReference type="GO" id="GO:0003924">
    <property type="term" value="F:GTPase activity"/>
    <property type="evidence" value="ECO:0007669"/>
    <property type="project" value="UniProtKB-UniRule"/>
</dbReference>
<feature type="region of interest" description="Disordered" evidence="10">
    <location>
        <begin position="217"/>
        <end position="239"/>
    </location>
</feature>
<protein>
    <recommendedName>
        <fullName evidence="9">Signal recognition particle protein</fullName>
        <ecNumber evidence="9">3.6.5.4</ecNumber>
    </recommendedName>
    <alternativeName>
        <fullName evidence="9">Fifty-four homolog</fullName>
    </alternativeName>
</protein>
<dbReference type="SMART" id="SM00963">
    <property type="entry name" value="SRP54_N"/>
    <property type="match status" value="1"/>
</dbReference>
<dbReference type="GO" id="GO:0048500">
    <property type="term" value="C:signal recognition particle"/>
    <property type="evidence" value="ECO:0007669"/>
    <property type="project" value="UniProtKB-UniRule"/>
</dbReference>
<dbReference type="InterPro" id="IPR042101">
    <property type="entry name" value="SRP54_N_sf"/>
</dbReference>
<evidence type="ECO:0000256" key="6">
    <source>
        <dbReference type="ARBA" id="ARBA00023135"/>
    </source>
</evidence>
<comment type="catalytic activity">
    <reaction evidence="8 9">
        <text>GTP + H2O = GDP + phosphate + H(+)</text>
        <dbReference type="Rhea" id="RHEA:19669"/>
        <dbReference type="ChEBI" id="CHEBI:15377"/>
        <dbReference type="ChEBI" id="CHEBI:15378"/>
        <dbReference type="ChEBI" id="CHEBI:37565"/>
        <dbReference type="ChEBI" id="CHEBI:43474"/>
        <dbReference type="ChEBI" id="CHEBI:58189"/>
        <dbReference type="EC" id="3.6.5.4"/>
    </reaction>
</comment>
<comment type="function">
    <text evidence="9">Involved in targeting and insertion of nascent membrane proteins into the cytoplasmic membrane. Binds to the hydrophobic signal sequence of the ribosome-nascent chain (RNC) as it emerges from the ribosomes. The SRP-RNC complex is then targeted to the cytoplasmic membrane where it interacts with the SRP receptor FtsY.</text>
</comment>
<dbReference type="InterPro" id="IPR003593">
    <property type="entry name" value="AAA+_ATPase"/>
</dbReference>
<comment type="similarity">
    <text evidence="1 9">Belongs to the GTP-binding SRP family. SRP54 subfamily.</text>
</comment>
<dbReference type="Gene3D" id="3.40.50.300">
    <property type="entry name" value="P-loop containing nucleotide triphosphate hydrolases"/>
    <property type="match status" value="1"/>
</dbReference>
<evidence type="ECO:0000256" key="1">
    <source>
        <dbReference type="ARBA" id="ARBA00005450"/>
    </source>
</evidence>
<dbReference type="Proteomes" id="UP000006740">
    <property type="component" value="Chromosome"/>
</dbReference>
<dbReference type="InterPro" id="IPR036891">
    <property type="entry name" value="Signal_recog_part_SRP54_M_sf"/>
</dbReference>
<evidence type="ECO:0000256" key="9">
    <source>
        <dbReference type="HAMAP-Rule" id="MF_00306"/>
    </source>
</evidence>
<dbReference type="HOGENOM" id="CLU_009301_6_0_11"/>
<feature type="compositionally biased region" description="Basic and acidic residues" evidence="10">
    <location>
        <begin position="537"/>
        <end position="551"/>
    </location>
</feature>
<dbReference type="InterPro" id="IPR013822">
    <property type="entry name" value="Signal_recog_particl_SRP54_hlx"/>
</dbReference>
<evidence type="ECO:0000256" key="5">
    <source>
        <dbReference type="ARBA" id="ARBA00023134"/>
    </source>
</evidence>
<dbReference type="Pfam" id="PF02978">
    <property type="entry name" value="SRP_SPB"/>
    <property type="match status" value="1"/>
</dbReference>
<dbReference type="SUPFAM" id="SSF47446">
    <property type="entry name" value="Signal peptide-binding domain"/>
    <property type="match status" value="1"/>
</dbReference>
<dbReference type="Gene3D" id="1.10.260.30">
    <property type="entry name" value="Signal recognition particle, SRP54 subunit, M-domain"/>
    <property type="match status" value="1"/>
</dbReference>
<keyword evidence="2 9" id="KW-0547">Nucleotide-binding</keyword>
<dbReference type="Pfam" id="PF02881">
    <property type="entry name" value="SRP54_N"/>
    <property type="match status" value="1"/>
</dbReference>
<name>D6ZY53_BIFLJ</name>
<organism evidence="12 13">
    <name type="scientific">Bifidobacterium longum subsp. longum (strain JDM301)</name>
    <dbReference type="NCBI Taxonomy" id="759350"/>
    <lineage>
        <taxon>Bacteria</taxon>
        <taxon>Bacillati</taxon>
        <taxon>Actinomycetota</taxon>
        <taxon>Actinomycetes</taxon>
        <taxon>Bifidobacteriales</taxon>
        <taxon>Bifidobacteriaceae</taxon>
        <taxon>Bifidobacterium</taxon>
    </lineage>
</organism>
<reference evidence="12 13" key="1">
    <citation type="journal article" date="2010" name="J. Bacteriol.">
        <title>Complete genome sequence of Bifidobacterium longum JDM301.</title>
        <authorList>
            <person name="Wei Y.X."/>
            <person name="Zhang Z.Y."/>
            <person name="Liu C."/>
            <person name="Zhu Y.Z."/>
            <person name="Zhu Y.Q."/>
            <person name="Zheng H."/>
            <person name="Zhao G.P."/>
            <person name="Wang S."/>
            <person name="Guo X.K."/>
        </authorList>
    </citation>
    <scope>NUCLEOTIDE SEQUENCE [LARGE SCALE GENOMIC DNA]</scope>
    <source>
        <strain evidence="12 13">JDM301</strain>
    </source>
</reference>
<comment type="domain">
    <text evidence="9">Composed of three domains: the N-terminal N domain, which is responsible for interactions with the ribosome, the central G domain, which binds GTP, and the C-terminal M domain, which binds the RNA and the signal sequence of the RNC.</text>
</comment>
<dbReference type="AlphaFoldDB" id="D6ZY53"/>
<dbReference type="CDD" id="cd18539">
    <property type="entry name" value="SRP_G"/>
    <property type="match status" value="1"/>
</dbReference>
<dbReference type="HAMAP" id="MF_00306">
    <property type="entry name" value="SRP54"/>
    <property type="match status" value="1"/>
</dbReference>
<dbReference type="KEGG" id="bll:BLJ_0367"/>
<evidence type="ECO:0000256" key="8">
    <source>
        <dbReference type="ARBA" id="ARBA00048027"/>
    </source>
</evidence>
<evidence type="ECO:0000256" key="2">
    <source>
        <dbReference type="ARBA" id="ARBA00022741"/>
    </source>
</evidence>
<dbReference type="InterPro" id="IPR000897">
    <property type="entry name" value="SRP54_GTPase_dom"/>
</dbReference>
<dbReference type="Pfam" id="PF00448">
    <property type="entry name" value="SRP54"/>
    <property type="match status" value="1"/>
</dbReference>
<feature type="compositionally biased region" description="Gly residues" evidence="10">
    <location>
        <begin position="504"/>
        <end position="519"/>
    </location>
</feature>
<dbReference type="Gene3D" id="1.20.120.140">
    <property type="entry name" value="Signal recognition particle SRP54, nucleotide-binding domain"/>
    <property type="match status" value="1"/>
</dbReference>
<dbReference type="PROSITE" id="PS00300">
    <property type="entry name" value="SRP54"/>
    <property type="match status" value="1"/>
</dbReference>
<dbReference type="InterPro" id="IPR004125">
    <property type="entry name" value="Signal_recog_particle_SRP54_M"/>
</dbReference>
<evidence type="ECO:0000313" key="13">
    <source>
        <dbReference type="Proteomes" id="UP000006740"/>
    </source>
</evidence>
<evidence type="ECO:0000259" key="11">
    <source>
        <dbReference type="PROSITE" id="PS00300"/>
    </source>
</evidence>
<dbReference type="GO" id="GO:0008312">
    <property type="term" value="F:7S RNA binding"/>
    <property type="evidence" value="ECO:0007669"/>
    <property type="project" value="InterPro"/>
</dbReference>
<feature type="binding site" evidence="9">
    <location>
        <begin position="163"/>
        <end position="170"/>
    </location>
    <ligand>
        <name>GTP</name>
        <dbReference type="ChEBI" id="CHEBI:37565"/>
    </ligand>
</feature>
<feature type="binding site" evidence="9">
    <location>
        <begin position="261"/>
        <end position="265"/>
    </location>
    <ligand>
        <name>GTP</name>
        <dbReference type="ChEBI" id="CHEBI:37565"/>
    </ligand>
</feature>
<evidence type="ECO:0000256" key="3">
    <source>
        <dbReference type="ARBA" id="ARBA00022801"/>
    </source>
</evidence>
<evidence type="ECO:0000313" key="12">
    <source>
        <dbReference type="EMBL" id="ADG99849.1"/>
    </source>
</evidence>
<dbReference type="InterPro" id="IPR022941">
    <property type="entry name" value="SRP54"/>
</dbReference>
<comment type="subunit">
    <text evidence="9">Part of the signal recognition particle protein translocation system, which is composed of SRP and FtsY.</text>
</comment>
<keyword evidence="6 9" id="KW-0733">Signal recognition particle</keyword>
<evidence type="ECO:0000256" key="4">
    <source>
        <dbReference type="ARBA" id="ARBA00022884"/>
    </source>
</evidence>
<keyword evidence="5 9" id="KW-0342">GTP-binding</keyword>
<keyword evidence="4 9" id="KW-0694">RNA-binding</keyword>
<keyword evidence="7 9" id="KW-0687">Ribonucleoprotein</keyword>
<gene>
    <name evidence="9" type="primary">ffh</name>
    <name evidence="12" type="ordered locus">BLJ_0367</name>
</gene>
<dbReference type="PANTHER" id="PTHR11564:SF5">
    <property type="entry name" value="SIGNAL RECOGNITION PARTICLE SUBUNIT SRP54"/>
    <property type="match status" value="1"/>
</dbReference>
<feature type="region of interest" description="Disordered" evidence="10">
    <location>
        <begin position="504"/>
        <end position="603"/>
    </location>
</feature>
<evidence type="ECO:0000256" key="10">
    <source>
        <dbReference type="SAM" id="MobiDB-lite"/>
    </source>
</evidence>
<keyword evidence="3 9" id="KW-0378">Hydrolase</keyword>
<feature type="binding site" evidence="9">
    <location>
        <begin position="319"/>
        <end position="322"/>
    </location>
    <ligand>
        <name>GTP</name>
        <dbReference type="ChEBI" id="CHEBI:37565"/>
    </ligand>
</feature>
<dbReference type="InterPro" id="IPR027417">
    <property type="entry name" value="P-loop_NTPase"/>
</dbReference>
<dbReference type="EC" id="3.6.5.4" evidence="9"/>
<dbReference type="SMART" id="SM00382">
    <property type="entry name" value="AAA"/>
    <property type="match status" value="1"/>
</dbReference>
<evidence type="ECO:0000256" key="7">
    <source>
        <dbReference type="ARBA" id="ARBA00023274"/>
    </source>
</evidence>
<comment type="subcellular location">
    <subcellularLocation>
        <location evidence="9">Cytoplasm</location>
    </subcellularLocation>
    <text evidence="9">The SRP-RNC complex is targeted to the cytoplasmic membrane.</text>
</comment>
<accession>D6ZY53</accession>
<sequence length="603" mass="64394">MYRRSAPPHPDLRNNPVKRTQIPFTKPHSATQSPESVVPNTAISRVAARLLPIMAAFSSLTDRLSNAFKHLKSKGKLSEADIDGTIREIRRALLDADVALDVVRSFTGKVRERALGTEVSDALNPAQQVVKIVNEELTDVLGQGVDRPLNFAKNPPTIIMLAGLQGAGKTTLAGKLGYWLKDSGHTPLLVAADLQRPNAVTQLQVVGERAGVPVYAPEKGVQSDGGEAVAAPGQTSGDPVKVARDSIELAKQKLYDTVIIDTAGRLGVDEELMKQARDIRDAVHPNEILFVIDAMIGQDAVKTAKAFDEGVDFTGVVLSKLDGDARGGAALSVASVTGKPILFASNGEGLKDFEVFHPDRMASRILDMGDIMTLIEQAQKQFDEEEARKAAEKISEGSFGLDDFLDQLQQVRKLGSMKSLLGMIPGMAQHRKELEQFDEKEIDRTEAIIRSMTPAERRDPSIINGSRRARIAYGSGVTVSQVNALLQRFEQAAKMMKRMSNRGGMGGGIPGFGGPAMGGGKKKGKNKKKGGKSGNPMKREAEEKALRDKLAGKSSGSTGGSAFAKKPQNPALPAGLEQMMGNVDGGTELPPNLGGGLGGLFGR</sequence>
<feature type="compositionally biased region" description="Polar residues" evidence="10">
    <location>
        <begin position="28"/>
        <end position="38"/>
    </location>
</feature>
<proteinExistence type="inferred from homology"/>
<dbReference type="SMART" id="SM00962">
    <property type="entry name" value="SRP54"/>
    <property type="match status" value="1"/>
</dbReference>
<dbReference type="GO" id="GO:0006614">
    <property type="term" value="P:SRP-dependent cotranslational protein targeting to membrane"/>
    <property type="evidence" value="ECO:0007669"/>
    <property type="project" value="InterPro"/>
</dbReference>
<dbReference type="SUPFAM" id="SSF52540">
    <property type="entry name" value="P-loop containing nucleoside triphosphate hydrolases"/>
    <property type="match status" value="1"/>
</dbReference>
<dbReference type="InterPro" id="IPR004780">
    <property type="entry name" value="SRP"/>
</dbReference>
<feature type="compositionally biased region" description="Gly residues" evidence="10">
    <location>
        <begin position="593"/>
        <end position="603"/>
    </location>
</feature>
<dbReference type="EMBL" id="CP002010">
    <property type="protein sequence ID" value="ADG99849.1"/>
    <property type="molecule type" value="Genomic_DNA"/>
</dbReference>
<feature type="compositionally biased region" description="Low complexity" evidence="10">
    <location>
        <begin position="552"/>
        <end position="566"/>
    </location>
</feature>
<dbReference type="GO" id="GO:0005525">
    <property type="term" value="F:GTP binding"/>
    <property type="evidence" value="ECO:0007669"/>
    <property type="project" value="UniProtKB-UniRule"/>
</dbReference>
<feature type="domain" description="SRP54-type proteins GTP-binding" evidence="11">
    <location>
        <begin position="340"/>
        <end position="353"/>
    </location>
</feature>